<dbReference type="AlphaFoldDB" id="A0A2P8QYM9"/>
<dbReference type="EMBL" id="PDHH01000009">
    <property type="protein sequence ID" value="PSM51342.1"/>
    <property type="molecule type" value="Genomic_DNA"/>
</dbReference>
<evidence type="ECO:0000313" key="1">
    <source>
        <dbReference type="EMBL" id="PSM51342.1"/>
    </source>
</evidence>
<reference evidence="2" key="1">
    <citation type="submission" date="2017-10" db="EMBL/GenBank/DDBJ databases">
        <title>Campylobacter species from seals.</title>
        <authorList>
            <person name="Gilbert M.J."/>
            <person name="Zomer A.L."/>
            <person name="Timmerman A.J."/>
            <person name="Duim B."/>
            <person name="Wagenaar J.A."/>
        </authorList>
    </citation>
    <scope>NUCLEOTIDE SEQUENCE [LARGE SCALE GENOMIC DNA]</scope>
    <source>
        <strain evidence="2">17S00004-5</strain>
    </source>
</reference>
<dbReference type="Proteomes" id="UP000240535">
    <property type="component" value="Unassembled WGS sequence"/>
</dbReference>
<gene>
    <name evidence="1" type="ORF">CQ405_08765</name>
</gene>
<dbReference type="Pfam" id="PF04214">
    <property type="entry name" value="DUF411"/>
    <property type="match status" value="1"/>
</dbReference>
<keyword evidence="2" id="KW-1185">Reference proteome</keyword>
<comment type="caution">
    <text evidence="1">The sequence shown here is derived from an EMBL/GenBank/DDBJ whole genome shotgun (WGS) entry which is preliminary data.</text>
</comment>
<name>A0A2P8QYM9_9BACT</name>
<dbReference type="OrthoDB" id="14727at2"/>
<accession>A0A2P8QYM9</accession>
<evidence type="ECO:0000313" key="2">
    <source>
        <dbReference type="Proteomes" id="UP000240535"/>
    </source>
</evidence>
<organism evidence="1 2">
    <name type="scientific">Campylobacter blaseri</name>
    <dbReference type="NCBI Taxonomy" id="2042961"/>
    <lineage>
        <taxon>Bacteria</taxon>
        <taxon>Pseudomonadati</taxon>
        <taxon>Campylobacterota</taxon>
        <taxon>Epsilonproteobacteria</taxon>
        <taxon>Campylobacterales</taxon>
        <taxon>Campylobacteraceae</taxon>
        <taxon>Campylobacter</taxon>
    </lineage>
</organism>
<dbReference type="InterPro" id="IPR007332">
    <property type="entry name" value="DUF411"/>
</dbReference>
<sequence length="145" mass="16085">MLAGILQAQVMEVYKSPDCGCCSQWEKVMNKNGFETKEILEDNIISVKEKFKVPLELSSCHTAIIDGYVVEGHVPAQEIKILLKNRPKDVIGISAPGMPLESPGMEQGSFPETYNIVAFKTDGSSEIIATYIGSKKINYFVRKLK</sequence>
<proteinExistence type="predicted"/>
<protein>
    <submittedName>
        <fullName evidence="1">CopG family transcriptional regulator</fullName>
    </submittedName>
</protein>